<evidence type="ECO:0000256" key="1">
    <source>
        <dbReference type="SAM" id="MobiDB-lite"/>
    </source>
</evidence>
<feature type="compositionally biased region" description="Polar residues" evidence="1">
    <location>
        <begin position="1"/>
        <end position="20"/>
    </location>
</feature>
<name>A0ABQ6WRM7_9EURO</name>
<gene>
    <name evidence="2" type="ORF">BDV36DRAFT_251109</name>
</gene>
<evidence type="ECO:0000313" key="2">
    <source>
        <dbReference type="EMBL" id="KAE8419723.1"/>
    </source>
</evidence>
<accession>A0ABQ6WRM7</accession>
<proteinExistence type="predicted"/>
<dbReference type="Proteomes" id="UP000325395">
    <property type="component" value="Unassembled WGS sequence"/>
</dbReference>
<protein>
    <submittedName>
        <fullName evidence="2">Uncharacterized protein</fullName>
    </submittedName>
</protein>
<feature type="region of interest" description="Disordered" evidence="1">
    <location>
        <begin position="93"/>
        <end position="124"/>
    </location>
</feature>
<keyword evidence="3" id="KW-1185">Reference proteome</keyword>
<dbReference type="EMBL" id="ML735715">
    <property type="protein sequence ID" value="KAE8419723.1"/>
    <property type="molecule type" value="Genomic_DNA"/>
</dbReference>
<sequence>MTDQEAAFLNSTRAGHSQSPEVVHASRAAAPASAQPAKPPAYPGWANQDAAQPSFTPPQAQAMYNIAAIPPSINSLCHQQLQQQHYVLQVSTPQDTFGQPPMAKGYPQSQAQPHEQGLDYDSDI</sequence>
<evidence type="ECO:0000313" key="3">
    <source>
        <dbReference type="Proteomes" id="UP000325395"/>
    </source>
</evidence>
<organism evidence="2 3">
    <name type="scientific">Aspergillus pseudocaelatus</name>
    <dbReference type="NCBI Taxonomy" id="1825620"/>
    <lineage>
        <taxon>Eukaryota</taxon>
        <taxon>Fungi</taxon>
        <taxon>Dikarya</taxon>
        <taxon>Ascomycota</taxon>
        <taxon>Pezizomycotina</taxon>
        <taxon>Eurotiomycetes</taxon>
        <taxon>Eurotiomycetidae</taxon>
        <taxon>Eurotiales</taxon>
        <taxon>Aspergillaceae</taxon>
        <taxon>Aspergillus</taxon>
        <taxon>Aspergillus subgen. Circumdati</taxon>
    </lineage>
</organism>
<feature type="region of interest" description="Disordered" evidence="1">
    <location>
        <begin position="1"/>
        <end position="56"/>
    </location>
</feature>
<feature type="compositionally biased region" description="Low complexity" evidence="1">
    <location>
        <begin position="25"/>
        <end position="36"/>
    </location>
</feature>
<reference evidence="2 3" key="1">
    <citation type="submission" date="2019-04" db="EMBL/GenBank/DDBJ databases">
        <authorList>
            <consortium name="DOE Joint Genome Institute"/>
            <person name="Mondo S."/>
            <person name="Kjaerbolling I."/>
            <person name="Vesth T."/>
            <person name="Frisvad J.C."/>
            <person name="Nybo J.L."/>
            <person name="Theobald S."/>
            <person name="Kildgaard S."/>
            <person name="Isbrandt T."/>
            <person name="Kuo A."/>
            <person name="Sato A."/>
            <person name="Lyhne E.K."/>
            <person name="Kogle M.E."/>
            <person name="Wiebenga A."/>
            <person name="Kun R.S."/>
            <person name="Lubbers R.J."/>
            <person name="Makela M.R."/>
            <person name="Barry K."/>
            <person name="Chovatia M."/>
            <person name="Clum A."/>
            <person name="Daum C."/>
            <person name="Haridas S."/>
            <person name="He G."/>
            <person name="LaButti K."/>
            <person name="Lipzen A."/>
            <person name="Riley R."/>
            <person name="Salamov A."/>
            <person name="Simmons B.A."/>
            <person name="Magnuson J.K."/>
            <person name="Henrissat B."/>
            <person name="Mortensen U.H."/>
            <person name="Larsen T.O."/>
            <person name="Devries R.P."/>
            <person name="Grigoriev I.V."/>
            <person name="Machida M."/>
            <person name="Baker S.E."/>
            <person name="Andersen M.R."/>
            <person name="Cantor M.N."/>
            <person name="Hua S.X."/>
        </authorList>
    </citation>
    <scope>NUCLEOTIDE SEQUENCE [LARGE SCALE GENOMIC DNA]</scope>
    <source>
        <strain evidence="2 3">CBS 117616</strain>
    </source>
</reference>